<dbReference type="InterPro" id="IPR050546">
    <property type="entry name" value="Glycosyl_Hydrlase_16"/>
</dbReference>
<organism evidence="3 4">
    <name type="scientific">Phlyctema vagabunda</name>
    <dbReference type="NCBI Taxonomy" id="108571"/>
    <lineage>
        <taxon>Eukaryota</taxon>
        <taxon>Fungi</taxon>
        <taxon>Dikarya</taxon>
        <taxon>Ascomycota</taxon>
        <taxon>Pezizomycotina</taxon>
        <taxon>Leotiomycetes</taxon>
        <taxon>Helotiales</taxon>
        <taxon>Dermateaceae</taxon>
        <taxon>Phlyctema</taxon>
    </lineage>
</organism>
<dbReference type="SUPFAM" id="SSF49899">
    <property type="entry name" value="Concanavalin A-like lectins/glucanases"/>
    <property type="match status" value="1"/>
</dbReference>
<comment type="caution">
    <text evidence="3">The sequence shown here is derived from an EMBL/GenBank/DDBJ whole genome shotgun (WGS) entry which is preliminary data.</text>
</comment>
<feature type="domain" description="GH16" evidence="2">
    <location>
        <begin position="47"/>
        <end position="280"/>
    </location>
</feature>
<dbReference type="PANTHER" id="PTHR10963:SF60">
    <property type="entry name" value="GRAM-NEGATIVE BACTERIA-BINDING PROTEIN 1-RELATED"/>
    <property type="match status" value="1"/>
</dbReference>
<dbReference type="Pfam" id="PF26113">
    <property type="entry name" value="GH16_XgeA"/>
    <property type="match status" value="1"/>
</dbReference>
<keyword evidence="3" id="KW-0378">Hydrolase</keyword>
<dbReference type="InterPro" id="IPR013320">
    <property type="entry name" value="ConA-like_dom_sf"/>
</dbReference>
<dbReference type="PROSITE" id="PS51762">
    <property type="entry name" value="GH16_2"/>
    <property type="match status" value="1"/>
</dbReference>
<feature type="signal peptide" evidence="1">
    <location>
        <begin position="1"/>
        <end position="19"/>
    </location>
</feature>
<gene>
    <name evidence="3" type="ORF">PVAG01_06444</name>
</gene>
<evidence type="ECO:0000256" key="1">
    <source>
        <dbReference type="SAM" id="SignalP"/>
    </source>
</evidence>
<evidence type="ECO:0000259" key="2">
    <source>
        <dbReference type="PROSITE" id="PS51762"/>
    </source>
</evidence>
<evidence type="ECO:0000313" key="4">
    <source>
        <dbReference type="Proteomes" id="UP001629113"/>
    </source>
</evidence>
<dbReference type="Gene3D" id="2.60.120.200">
    <property type="match status" value="1"/>
</dbReference>
<dbReference type="EMBL" id="JBFCZG010000005">
    <property type="protein sequence ID" value="KAL3422288.1"/>
    <property type="molecule type" value="Genomic_DNA"/>
</dbReference>
<dbReference type="Proteomes" id="UP001629113">
    <property type="component" value="Unassembled WGS sequence"/>
</dbReference>
<name>A0ABR4PG77_9HELO</name>
<proteinExistence type="predicted"/>
<sequence length="280" mass="29827">MFSVSILSLLASAFTLTNAGVAPALPNFNLVWSETFDGAAGSEVNLDNWVHRTGPQSNNEVETYTTSTENCALTGAGSVLITPLESATGEWTSCRIETNTEFTADEGSMMIVQALIRLGSNAGIGNHAGIWPAFWALGGAVRRGTEWPQCGEWDVMENINAEALGHGTLHCASCEGNGALSSATEFSYDGFHTWAMAVDRTNKDWTLQELRYYMDGNLYNVITGADVADQASWEAVTAEPFFLILNVAVGGDWSGPPTVATASGAASAMEVQYVGVYKSI</sequence>
<dbReference type="InterPro" id="IPR000757">
    <property type="entry name" value="Beta-glucanase-like"/>
</dbReference>
<accession>A0ABR4PG77</accession>
<evidence type="ECO:0000313" key="3">
    <source>
        <dbReference type="EMBL" id="KAL3422288.1"/>
    </source>
</evidence>
<protein>
    <submittedName>
        <fullName evidence="3">Glycosyl hydrolase family 16</fullName>
    </submittedName>
</protein>
<dbReference type="PANTHER" id="PTHR10963">
    <property type="entry name" value="GLYCOSYL HYDROLASE-RELATED"/>
    <property type="match status" value="1"/>
</dbReference>
<feature type="chain" id="PRO_5046774551" evidence="1">
    <location>
        <begin position="20"/>
        <end position="280"/>
    </location>
</feature>
<dbReference type="GO" id="GO:0016787">
    <property type="term" value="F:hydrolase activity"/>
    <property type="evidence" value="ECO:0007669"/>
    <property type="project" value="UniProtKB-KW"/>
</dbReference>
<keyword evidence="4" id="KW-1185">Reference proteome</keyword>
<reference evidence="3 4" key="1">
    <citation type="submission" date="2024-06" db="EMBL/GenBank/DDBJ databases">
        <title>Complete genome of Phlyctema vagabunda strain 19-DSS-EL-015.</title>
        <authorList>
            <person name="Fiorenzani C."/>
        </authorList>
    </citation>
    <scope>NUCLEOTIDE SEQUENCE [LARGE SCALE GENOMIC DNA]</scope>
    <source>
        <strain evidence="3 4">19-DSS-EL-015</strain>
    </source>
</reference>
<keyword evidence="1" id="KW-0732">Signal</keyword>